<sequence>MAMAGDMLDYRQVSQAGSGVVGGKVIRYFAVFSNKCIVVQVLRPGGGAEVKIDSENSICSLDGKSFNSDFADVDLKDGAFDSGKLILEIGFTPLIPTGEQVKKCEVIFAGEVARHLVCGELQ</sequence>
<accession>A0ABM7LFA7</accession>
<name>A0ABM7LFA7_9PSED</name>
<proteinExistence type="predicted"/>
<evidence type="ECO:0000313" key="1">
    <source>
        <dbReference type="EMBL" id="BCD88230.1"/>
    </source>
</evidence>
<reference evidence="1" key="1">
    <citation type="submission" date="2020-05" db="EMBL/GenBank/DDBJ databases">
        <title>Complete genome sequence of Pseudomonas sp. Sm006.</title>
        <authorList>
            <person name="Takeuchi K."/>
            <person name="Someya N."/>
        </authorList>
    </citation>
    <scope>NUCLEOTIDE SEQUENCE</scope>
    <source>
        <strain evidence="1">Sm006</strain>
    </source>
</reference>
<evidence type="ECO:0000313" key="2">
    <source>
        <dbReference type="Proteomes" id="UP001064896"/>
    </source>
</evidence>
<gene>
    <name evidence="1" type="ORF">PSm6_46370</name>
</gene>
<organism evidence="1 2">
    <name type="scientific">Pseudomonas solani</name>
    <dbReference type="NCBI Taxonomy" id="2731552"/>
    <lineage>
        <taxon>Bacteria</taxon>
        <taxon>Pseudomonadati</taxon>
        <taxon>Pseudomonadota</taxon>
        <taxon>Gammaproteobacteria</taxon>
        <taxon>Pseudomonadales</taxon>
        <taxon>Pseudomonadaceae</taxon>
        <taxon>Pseudomonas</taxon>
    </lineage>
</organism>
<protein>
    <submittedName>
        <fullName evidence="1">Uncharacterized protein</fullName>
    </submittedName>
</protein>
<dbReference type="Proteomes" id="UP001064896">
    <property type="component" value="Chromosome"/>
</dbReference>
<dbReference type="EMBL" id="AP023081">
    <property type="protein sequence ID" value="BCD88230.1"/>
    <property type="molecule type" value="Genomic_DNA"/>
</dbReference>
<keyword evidence="2" id="KW-1185">Reference proteome</keyword>